<feature type="region of interest" description="Disordered" evidence="1">
    <location>
        <begin position="271"/>
        <end position="297"/>
    </location>
</feature>
<evidence type="ECO:0000256" key="2">
    <source>
        <dbReference type="SAM" id="Phobius"/>
    </source>
</evidence>
<name>A0A841HEV0_9GAMM</name>
<organism evidence="3 4">
    <name type="scientific">Povalibacter uvarum</name>
    <dbReference type="NCBI Taxonomy" id="732238"/>
    <lineage>
        <taxon>Bacteria</taxon>
        <taxon>Pseudomonadati</taxon>
        <taxon>Pseudomonadota</taxon>
        <taxon>Gammaproteobacteria</taxon>
        <taxon>Steroidobacterales</taxon>
        <taxon>Steroidobacteraceae</taxon>
        <taxon>Povalibacter</taxon>
    </lineage>
</organism>
<keyword evidence="4" id="KW-1185">Reference proteome</keyword>
<feature type="transmembrane region" description="Helical" evidence="2">
    <location>
        <begin position="47"/>
        <end position="65"/>
    </location>
</feature>
<dbReference type="EMBL" id="JACHHZ010000001">
    <property type="protein sequence ID" value="MBB6091397.1"/>
    <property type="molecule type" value="Genomic_DNA"/>
</dbReference>
<evidence type="ECO:0000313" key="3">
    <source>
        <dbReference type="EMBL" id="MBB6091397.1"/>
    </source>
</evidence>
<proteinExistence type="predicted"/>
<keyword evidence="2" id="KW-0472">Membrane</keyword>
<accession>A0A841HEV0</accession>
<dbReference type="AlphaFoldDB" id="A0A841HEV0"/>
<evidence type="ECO:0000313" key="4">
    <source>
        <dbReference type="Proteomes" id="UP000588068"/>
    </source>
</evidence>
<dbReference type="RefSeq" id="WP_184329198.1">
    <property type="nucleotide sequence ID" value="NZ_JACHHZ010000001.1"/>
</dbReference>
<dbReference type="Proteomes" id="UP000588068">
    <property type="component" value="Unassembled WGS sequence"/>
</dbReference>
<protein>
    <submittedName>
        <fullName evidence="3">Uncharacterized protein</fullName>
    </submittedName>
</protein>
<sequence length="297" mass="31287">MDLSETIIAAMIGALATVGTALFQLLTAFKQKGRIDIKPKRGLTARSIFSVIALMIASAGGGFLYSQFLQQRAGEDIRAMRQELRELRDLTASRVLDGRPLNQSVQQLADVAHSEPPKVESAQPAVPVSLEPEAGVAESIAYVPACRAGDATTSEGAGVQCEEADAQRIALCGTVPAHANVAGVQLFAQPDAVQHPWDQHVAALEADIGGARFTGRTFEYAQGQNAKAVCVNFMQWSSQHPHIARIVVQYSFDEDPVPPAPMPVVSHPVMTQASGSDGGIQAASPGAPFGGPATALR</sequence>
<keyword evidence="2" id="KW-1133">Transmembrane helix</keyword>
<comment type="caution">
    <text evidence="3">The sequence shown here is derived from an EMBL/GenBank/DDBJ whole genome shotgun (WGS) entry which is preliminary data.</text>
</comment>
<evidence type="ECO:0000256" key="1">
    <source>
        <dbReference type="SAM" id="MobiDB-lite"/>
    </source>
</evidence>
<feature type="compositionally biased region" description="Low complexity" evidence="1">
    <location>
        <begin position="282"/>
        <end position="297"/>
    </location>
</feature>
<keyword evidence="2" id="KW-0812">Transmembrane</keyword>
<feature type="transmembrane region" description="Helical" evidence="2">
    <location>
        <begin position="6"/>
        <end position="26"/>
    </location>
</feature>
<gene>
    <name evidence="3" type="ORF">HNQ60_000243</name>
</gene>
<reference evidence="3 4" key="1">
    <citation type="submission" date="2020-08" db="EMBL/GenBank/DDBJ databases">
        <title>Genomic Encyclopedia of Type Strains, Phase IV (KMG-IV): sequencing the most valuable type-strain genomes for metagenomic binning, comparative biology and taxonomic classification.</title>
        <authorList>
            <person name="Goeker M."/>
        </authorList>
    </citation>
    <scope>NUCLEOTIDE SEQUENCE [LARGE SCALE GENOMIC DNA]</scope>
    <source>
        <strain evidence="3 4">DSM 26723</strain>
    </source>
</reference>